<protein>
    <submittedName>
        <fullName evidence="2">Uncharacterized protein</fullName>
    </submittedName>
</protein>
<accession>A0A915IJB3</accession>
<evidence type="ECO:0000313" key="1">
    <source>
        <dbReference type="Proteomes" id="UP000887565"/>
    </source>
</evidence>
<sequence>MDDFSRDDFLGKLVGHEFSVDNRWSLLRSSTPCVSSKHYARRTDQIMHN</sequence>
<name>A0A915IJB3_ROMCU</name>
<evidence type="ECO:0000313" key="2">
    <source>
        <dbReference type="WBParaSite" id="nRc.2.0.1.t14141-RA"/>
    </source>
</evidence>
<reference evidence="2" key="1">
    <citation type="submission" date="2022-11" db="UniProtKB">
        <authorList>
            <consortium name="WormBaseParasite"/>
        </authorList>
    </citation>
    <scope>IDENTIFICATION</scope>
</reference>
<dbReference type="AlphaFoldDB" id="A0A915IJB3"/>
<keyword evidence="1" id="KW-1185">Reference proteome</keyword>
<proteinExistence type="predicted"/>
<dbReference type="WBParaSite" id="nRc.2.0.1.t14141-RA">
    <property type="protein sequence ID" value="nRc.2.0.1.t14141-RA"/>
    <property type="gene ID" value="nRc.2.0.1.g14141"/>
</dbReference>
<organism evidence="1 2">
    <name type="scientific">Romanomermis culicivorax</name>
    <name type="common">Nematode worm</name>
    <dbReference type="NCBI Taxonomy" id="13658"/>
    <lineage>
        <taxon>Eukaryota</taxon>
        <taxon>Metazoa</taxon>
        <taxon>Ecdysozoa</taxon>
        <taxon>Nematoda</taxon>
        <taxon>Enoplea</taxon>
        <taxon>Dorylaimia</taxon>
        <taxon>Mermithida</taxon>
        <taxon>Mermithoidea</taxon>
        <taxon>Mermithidae</taxon>
        <taxon>Romanomermis</taxon>
    </lineage>
</organism>
<dbReference type="Proteomes" id="UP000887565">
    <property type="component" value="Unplaced"/>
</dbReference>